<keyword evidence="4" id="KW-1185">Reference proteome</keyword>
<feature type="domain" description="DUF234" evidence="1">
    <location>
        <begin position="290"/>
        <end position="373"/>
    </location>
</feature>
<evidence type="ECO:0000313" key="3">
    <source>
        <dbReference type="EMBL" id="SET18052.1"/>
    </source>
</evidence>
<dbReference type="InterPro" id="IPR004256">
    <property type="entry name" value="DUF234"/>
</dbReference>
<dbReference type="InterPro" id="IPR036390">
    <property type="entry name" value="WH_DNA-bd_sf"/>
</dbReference>
<sequence length="442" mass="50261">MDSFFYGRKHELNQLNGLIRAGTGGCALICGRSGVGKTALLRELIRQNPEFHFRIFSVPRGGYPTEEENGLRDLFLHAGVSNEILLIDQAENLDETQILRLLSETAEGKTTAVFSGMISERMTEILTGRRSPVREQFAVKIGLGDFSWWNIKPFLKAAGITDPNGILPLTAYAVSGGNPKILNAFLRTVSENGVMTRLDSSLIKEPFYRMDSFAQENAPYYRIMQVISGGDDRMSSIAERLGMATTSLPKYLNILLENGLILRENPVTEKYRQNSRNGRYVIPDPWLRFWFRAIYPNMGEIECRMGEGIPDIVSEIMKEKQIPEIYEEICRSSLWSMSEKCFDYDRVGRWWNRGSIRIPIVAYRSDGTDILFGLTSSNPERKMDVSDQKELEKSAAKVDWKPKSGSRREHYILFSEGGFTREMKEYAKKKENVILVDSLPGK</sequence>
<evidence type="ECO:0000313" key="4">
    <source>
        <dbReference type="Proteomes" id="UP000199820"/>
    </source>
</evidence>
<dbReference type="CDD" id="cd00009">
    <property type="entry name" value="AAA"/>
    <property type="match status" value="1"/>
</dbReference>
<dbReference type="InterPro" id="IPR041664">
    <property type="entry name" value="AAA_16"/>
</dbReference>
<organism evidence="3 4">
    <name type="scientific">[Clostridium] aminophilum</name>
    <dbReference type="NCBI Taxonomy" id="1526"/>
    <lineage>
        <taxon>Bacteria</taxon>
        <taxon>Bacillati</taxon>
        <taxon>Bacillota</taxon>
        <taxon>Clostridia</taxon>
        <taxon>Lachnospirales</taxon>
        <taxon>Lachnospiraceae</taxon>
    </lineage>
</organism>
<dbReference type="SUPFAM" id="SSF46785">
    <property type="entry name" value="Winged helix' DNA-binding domain"/>
    <property type="match status" value="1"/>
</dbReference>
<dbReference type="Pfam" id="PF03008">
    <property type="entry name" value="DUF234"/>
    <property type="match status" value="1"/>
</dbReference>
<dbReference type="STRING" id="1526.SAMN02910262_00521"/>
<dbReference type="PANTHER" id="PTHR34704:SF1">
    <property type="entry name" value="ATPASE"/>
    <property type="match status" value="1"/>
</dbReference>
<name>A0A1I0CG48_9FIRM</name>
<feature type="domain" description="Orc1-like AAA ATPase" evidence="2">
    <location>
        <begin position="5"/>
        <end position="48"/>
    </location>
</feature>
<dbReference type="PANTHER" id="PTHR34704">
    <property type="entry name" value="ATPASE"/>
    <property type="match status" value="1"/>
</dbReference>
<dbReference type="RefSeq" id="WP_207646867.1">
    <property type="nucleotide sequence ID" value="NZ_FOIL01000007.1"/>
</dbReference>
<gene>
    <name evidence="3" type="ORF">SAMN04487771_100722</name>
</gene>
<reference evidence="3 4" key="1">
    <citation type="submission" date="2016-10" db="EMBL/GenBank/DDBJ databases">
        <authorList>
            <person name="de Groot N.N."/>
        </authorList>
    </citation>
    <scope>NUCLEOTIDE SEQUENCE [LARGE SCALE GENOMIC DNA]</scope>
    <source>
        <strain evidence="3 4">KH1P1</strain>
    </source>
</reference>
<dbReference type="EMBL" id="FOIL01000007">
    <property type="protein sequence ID" value="SET18052.1"/>
    <property type="molecule type" value="Genomic_DNA"/>
</dbReference>
<dbReference type="Gene3D" id="3.40.50.300">
    <property type="entry name" value="P-loop containing nucleotide triphosphate hydrolases"/>
    <property type="match status" value="1"/>
</dbReference>
<dbReference type="Pfam" id="PF13191">
    <property type="entry name" value="AAA_16"/>
    <property type="match status" value="1"/>
</dbReference>
<dbReference type="InterPro" id="IPR027417">
    <property type="entry name" value="P-loop_NTPase"/>
</dbReference>
<protein>
    <submittedName>
        <fullName evidence="3">Predicted ATPase, AAA+ ATPase superfamily</fullName>
    </submittedName>
</protein>
<dbReference type="SUPFAM" id="SSF52540">
    <property type="entry name" value="P-loop containing nucleoside triphosphate hydrolases"/>
    <property type="match status" value="1"/>
</dbReference>
<dbReference type="Proteomes" id="UP000199820">
    <property type="component" value="Unassembled WGS sequence"/>
</dbReference>
<dbReference type="AlphaFoldDB" id="A0A1I0CG48"/>
<accession>A0A1I0CG48</accession>
<evidence type="ECO:0000259" key="1">
    <source>
        <dbReference type="Pfam" id="PF03008"/>
    </source>
</evidence>
<proteinExistence type="predicted"/>
<evidence type="ECO:0000259" key="2">
    <source>
        <dbReference type="Pfam" id="PF13191"/>
    </source>
</evidence>